<reference evidence="1" key="1">
    <citation type="submission" date="2018-11" db="EMBL/GenBank/DDBJ databases">
        <authorList>
            <person name="Grassa J C."/>
        </authorList>
    </citation>
    <scope>NUCLEOTIDE SEQUENCE [LARGE SCALE GENOMIC DNA]</scope>
</reference>
<reference evidence="1" key="2">
    <citation type="submission" date="2021-03" db="UniProtKB">
        <authorList>
            <consortium name="EnsemblPlants"/>
        </authorList>
    </citation>
    <scope>IDENTIFICATION</scope>
</reference>
<dbReference type="SUPFAM" id="SSF56672">
    <property type="entry name" value="DNA/RNA polymerases"/>
    <property type="match status" value="1"/>
</dbReference>
<accession>A0A803NJY2</accession>
<keyword evidence="2" id="KW-1185">Reference proteome</keyword>
<proteinExistence type="predicted"/>
<evidence type="ECO:0008006" key="3">
    <source>
        <dbReference type="Google" id="ProtNLM"/>
    </source>
</evidence>
<dbReference type="InterPro" id="IPR043502">
    <property type="entry name" value="DNA/RNA_pol_sf"/>
</dbReference>
<protein>
    <recommendedName>
        <fullName evidence="3">Polyprotein</fullName>
    </recommendedName>
</protein>
<dbReference type="Proteomes" id="UP000596661">
    <property type="component" value="Chromosome 1"/>
</dbReference>
<name>A0A803NJY2_CANSA</name>
<dbReference type="AlphaFoldDB" id="A0A803NJY2"/>
<dbReference type="PANTHER" id="PTHR11439:SF470">
    <property type="entry name" value="CYSTEINE-RICH RLK (RECEPTOR-LIKE PROTEIN KINASE) 8"/>
    <property type="match status" value="1"/>
</dbReference>
<evidence type="ECO:0000313" key="2">
    <source>
        <dbReference type="Proteomes" id="UP000596661"/>
    </source>
</evidence>
<evidence type="ECO:0000313" key="1">
    <source>
        <dbReference type="EnsemblPlants" id="cds.evm.model.01.2149"/>
    </source>
</evidence>
<dbReference type="EnsemblPlants" id="evm.model.01.2149">
    <property type="protein sequence ID" value="cds.evm.model.01.2149"/>
    <property type="gene ID" value="evm.TU.01.2149"/>
</dbReference>
<organism evidence="1 2">
    <name type="scientific">Cannabis sativa</name>
    <name type="common">Hemp</name>
    <name type="synonym">Marijuana</name>
    <dbReference type="NCBI Taxonomy" id="3483"/>
    <lineage>
        <taxon>Eukaryota</taxon>
        <taxon>Viridiplantae</taxon>
        <taxon>Streptophyta</taxon>
        <taxon>Embryophyta</taxon>
        <taxon>Tracheophyta</taxon>
        <taxon>Spermatophyta</taxon>
        <taxon>Magnoliopsida</taxon>
        <taxon>eudicotyledons</taxon>
        <taxon>Gunneridae</taxon>
        <taxon>Pentapetalae</taxon>
        <taxon>rosids</taxon>
        <taxon>fabids</taxon>
        <taxon>Rosales</taxon>
        <taxon>Cannabaceae</taxon>
        <taxon>Cannabis</taxon>
    </lineage>
</organism>
<dbReference type="OMA" id="CEVQWIS"/>
<dbReference type="Gramene" id="evm.model.01.2149">
    <property type="protein sequence ID" value="cds.evm.model.01.2149"/>
    <property type="gene ID" value="evm.TU.01.2149"/>
</dbReference>
<dbReference type="PANTHER" id="PTHR11439">
    <property type="entry name" value="GAG-POL-RELATED RETROTRANSPOSON"/>
    <property type="match status" value="1"/>
</dbReference>
<dbReference type="CDD" id="cd09272">
    <property type="entry name" value="RNase_HI_RT_Ty1"/>
    <property type="match status" value="1"/>
</dbReference>
<sequence length="268" mass="30496">MSQRKYTLQLLEDTGFIGCKPTKTPMDPKTKLDDTQGEPLTNPSEYRQLIEKLLYLTLSRPDITYAVNNLSQFMSAPRTPHMQALHHLIRYLKGSPSQALLYSTNSSLNLRGFSDSDWASCPVTRKSTTGFYIFIWDCLISWKTKKQPTISKSSAEAEYRALAATTSEITWLQYLLSDLQVPQHSSTFIYYDNQSAIHIANNPTFHERTKHIELDCHFIHDKINNTKVRLILVSSTLQLADAFTKPLSAPSLNSHISKMVVHDIYSPP</sequence>
<dbReference type="EMBL" id="UZAU01000059">
    <property type="status" value="NOT_ANNOTATED_CDS"/>
    <property type="molecule type" value="Genomic_DNA"/>
</dbReference>